<protein>
    <submittedName>
        <fullName evidence="1">Uncharacterized protein</fullName>
    </submittedName>
</protein>
<dbReference type="EMBL" id="CM042036">
    <property type="protein sequence ID" value="KAI3745061.1"/>
    <property type="molecule type" value="Genomic_DNA"/>
</dbReference>
<proteinExistence type="predicted"/>
<dbReference type="Proteomes" id="UP001056120">
    <property type="component" value="Linkage Group LG19"/>
</dbReference>
<reference evidence="2" key="1">
    <citation type="journal article" date="2022" name="Mol. Ecol. Resour.">
        <title>The genomes of chicory, endive, great burdock and yacon provide insights into Asteraceae palaeo-polyploidization history and plant inulin production.</title>
        <authorList>
            <person name="Fan W."/>
            <person name="Wang S."/>
            <person name="Wang H."/>
            <person name="Wang A."/>
            <person name="Jiang F."/>
            <person name="Liu H."/>
            <person name="Zhao H."/>
            <person name="Xu D."/>
            <person name="Zhang Y."/>
        </authorList>
    </citation>
    <scope>NUCLEOTIDE SEQUENCE [LARGE SCALE GENOMIC DNA]</scope>
    <source>
        <strain evidence="2">cv. Yunnan</strain>
    </source>
</reference>
<reference evidence="1 2" key="2">
    <citation type="journal article" date="2022" name="Mol. Ecol. Resour.">
        <title>The genomes of chicory, endive, great burdock and yacon provide insights into Asteraceae paleo-polyploidization history and plant inulin production.</title>
        <authorList>
            <person name="Fan W."/>
            <person name="Wang S."/>
            <person name="Wang H."/>
            <person name="Wang A."/>
            <person name="Jiang F."/>
            <person name="Liu H."/>
            <person name="Zhao H."/>
            <person name="Xu D."/>
            <person name="Zhang Y."/>
        </authorList>
    </citation>
    <scope>NUCLEOTIDE SEQUENCE [LARGE SCALE GENOMIC DNA]</scope>
    <source>
        <strain evidence="2">cv. Yunnan</strain>
        <tissue evidence="1">Leaves</tissue>
    </source>
</reference>
<name>A0ACB9DFL9_9ASTR</name>
<comment type="caution">
    <text evidence="1">The sequence shown here is derived from an EMBL/GenBank/DDBJ whole genome shotgun (WGS) entry which is preliminary data.</text>
</comment>
<organism evidence="1 2">
    <name type="scientific">Smallanthus sonchifolius</name>
    <dbReference type="NCBI Taxonomy" id="185202"/>
    <lineage>
        <taxon>Eukaryota</taxon>
        <taxon>Viridiplantae</taxon>
        <taxon>Streptophyta</taxon>
        <taxon>Embryophyta</taxon>
        <taxon>Tracheophyta</taxon>
        <taxon>Spermatophyta</taxon>
        <taxon>Magnoliopsida</taxon>
        <taxon>eudicotyledons</taxon>
        <taxon>Gunneridae</taxon>
        <taxon>Pentapetalae</taxon>
        <taxon>asterids</taxon>
        <taxon>campanulids</taxon>
        <taxon>Asterales</taxon>
        <taxon>Asteraceae</taxon>
        <taxon>Asteroideae</taxon>
        <taxon>Heliantheae alliance</taxon>
        <taxon>Millerieae</taxon>
        <taxon>Smallanthus</taxon>
    </lineage>
</organism>
<accession>A0ACB9DFL9</accession>
<evidence type="ECO:0000313" key="2">
    <source>
        <dbReference type="Proteomes" id="UP001056120"/>
    </source>
</evidence>
<evidence type="ECO:0000313" key="1">
    <source>
        <dbReference type="EMBL" id="KAI3745061.1"/>
    </source>
</evidence>
<keyword evidence="2" id="KW-1185">Reference proteome</keyword>
<gene>
    <name evidence="1" type="ORF">L1987_58162</name>
</gene>
<sequence>MGRIKILFCCFLFTGILFIRQTTARFIHLSSRTEIVSYVSDPPLLSAAEYSSSSLVPAPSQVDEKGKIGDQEPHKESHHHDKSVAGGGVIIGGLVTVVFATLYCYIKVTRKRDGDK</sequence>